<evidence type="ECO:0000256" key="1">
    <source>
        <dbReference type="PROSITE-ProRule" id="PRU00169"/>
    </source>
</evidence>
<feature type="modified residue" description="4-aspartylphosphate" evidence="1">
    <location>
        <position position="63"/>
    </location>
</feature>
<dbReference type="OrthoDB" id="651456at2"/>
<dbReference type="AlphaFoldDB" id="A0A095SRH8"/>
<dbReference type="PANTHER" id="PTHR45566:SF1">
    <property type="entry name" value="HTH-TYPE TRANSCRIPTIONAL REGULATOR YHJB-RELATED"/>
    <property type="match status" value="1"/>
</dbReference>
<accession>A0A095SRH8</accession>
<dbReference type="Pfam" id="PF00072">
    <property type="entry name" value="Response_reg"/>
    <property type="match status" value="1"/>
</dbReference>
<feature type="domain" description="Response regulatory" evidence="2">
    <location>
        <begin position="6"/>
        <end position="135"/>
    </location>
</feature>
<proteinExistence type="predicted"/>
<reference evidence="3 4" key="1">
    <citation type="submission" date="2014-09" db="EMBL/GenBank/DDBJ databases">
        <title>Whole Genome Shotgun of Flavobacterium aquatile LMG 4008.</title>
        <authorList>
            <person name="Gale A.N."/>
            <person name="Pipes S.E."/>
            <person name="Newman J.D."/>
        </authorList>
    </citation>
    <scope>NUCLEOTIDE SEQUENCE [LARGE SCALE GENOMIC DNA]</scope>
    <source>
        <strain evidence="3 4">LMG 4008</strain>
    </source>
</reference>
<dbReference type="Gene3D" id="3.40.50.2300">
    <property type="match status" value="1"/>
</dbReference>
<organism evidence="3 4">
    <name type="scientific">Flavobacterium aquatile LMG 4008 = ATCC 11947</name>
    <dbReference type="NCBI Taxonomy" id="1453498"/>
    <lineage>
        <taxon>Bacteria</taxon>
        <taxon>Pseudomonadati</taxon>
        <taxon>Bacteroidota</taxon>
        <taxon>Flavobacteriia</taxon>
        <taxon>Flavobacteriales</taxon>
        <taxon>Flavobacteriaceae</taxon>
        <taxon>Flavobacterium</taxon>
    </lineage>
</organism>
<dbReference type="InterPro" id="IPR011006">
    <property type="entry name" value="CheY-like_superfamily"/>
</dbReference>
<dbReference type="RefSeq" id="WP_035127791.1">
    <property type="nucleotide sequence ID" value="NZ_JRHH01000005.1"/>
</dbReference>
<dbReference type="SUPFAM" id="SSF52172">
    <property type="entry name" value="CheY-like"/>
    <property type="match status" value="1"/>
</dbReference>
<keyword evidence="3" id="KW-0418">Kinase</keyword>
<dbReference type="eggNOG" id="COG2197">
    <property type="taxonomic scope" value="Bacteria"/>
</dbReference>
<evidence type="ECO:0000313" key="4">
    <source>
        <dbReference type="Proteomes" id="UP000029554"/>
    </source>
</evidence>
<protein>
    <submittedName>
        <fullName evidence="3">Histidine kinase</fullName>
    </submittedName>
</protein>
<sequence length="224" mass="25392">MSQNINILIVDDHPFIIIGYQNAITRFPNKKYSFTITKASDCKTGYEAIMNPEGTVFDIALLDISMPVYEEKNIQTGEDLAKLLKQVSPDCKTVLLTMHSEGLKVQKVIEEIDPLGLVIKNDLTYDNMILALTTILKGEQYYSESVINYLNQMQKEKVYVDVFDKKILHYLNKGIIADDVALYIPLSSASVRTRVENMKELIGKKGCTNEELIKEAKENGMMLK</sequence>
<dbReference type="EMBL" id="JRHH01000005">
    <property type="protein sequence ID" value="KGD67167.1"/>
    <property type="molecule type" value="Genomic_DNA"/>
</dbReference>
<evidence type="ECO:0000259" key="2">
    <source>
        <dbReference type="PROSITE" id="PS50110"/>
    </source>
</evidence>
<comment type="caution">
    <text evidence="3">The sequence shown here is derived from an EMBL/GenBank/DDBJ whole genome shotgun (WGS) entry which is preliminary data.</text>
</comment>
<dbReference type="STRING" id="1453498.LG45_13150"/>
<dbReference type="GO" id="GO:0016301">
    <property type="term" value="F:kinase activity"/>
    <property type="evidence" value="ECO:0007669"/>
    <property type="project" value="UniProtKB-KW"/>
</dbReference>
<dbReference type="PROSITE" id="PS50110">
    <property type="entry name" value="RESPONSE_REGULATORY"/>
    <property type="match status" value="1"/>
</dbReference>
<dbReference type="InterPro" id="IPR001789">
    <property type="entry name" value="Sig_transdc_resp-reg_receiver"/>
</dbReference>
<dbReference type="PANTHER" id="PTHR45566">
    <property type="entry name" value="HTH-TYPE TRANSCRIPTIONAL REGULATOR YHJB-RELATED"/>
    <property type="match status" value="1"/>
</dbReference>
<dbReference type="Proteomes" id="UP000029554">
    <property type="component" value="Unassembled WGS sequence"/>
</dbReference>
<keyword evidence="4" id="KW-1185">Reference proteome</keyword>
<keyword evidence="3" id="KW-0808">Transferase</keyword>
<dbReference type="GO" id="GO:0000160">
    <property type="term" value="P:phosphorelay signal transduction system"/>
    <property type="evidence" value="ECO:0007669"/>
    <property type="project" value="InterPro"/>
</dbReference>
<keyword evidence="1" id="KW-0597">Phosphoprotein</keyword>
<dbReference type="InterPro" id="IPR051015">
    <property type="entry name" value="EvgA-like"/>
</dbReference>
<evidence type="ECO:0000313" key="3">
    <source>
        <dbReference type="EMBL" id="KGD67167.1"/>
    </source>
</evidence>
<name>A0A095SRH8_9FLAO</name>
<gene>
    <name evidence="3" type="ORF">LG45_13150</name>
</gene>